<dbReference type="InterPro" id="IPR017441">
    <property type="entry name" value="Protein_kinase_ATP_BS"/>
</dbReference>
<dbReference type="SUPFAM" id="SSF48726">
    <property type="entry name" value="Immunoglobulin"/>
    <property type="match status" value="3"/>
</dbReference>
<keyword evidence="6" id="KW-0418">Kinase</keyword>
<dbReference type="InterPro" id="IPR001245">
    <property type="entry name" value="Ser-Thr/Tyr_kinase_cat_dom"/>
</dbReference>
<dbReference type="InterPro" id="IPR011009">
    <property type="entry name" value="Kinase-like_dom_sf"/>
</dbReference>
<evidence type="ECO:0000256" key="14">
    <source>
        <dbReference type="ARBA" id="ARBA00023319"/>
    </source>
</evidence>
<dbReference type="SMART" id="SM00408">
    <property type="entry name" value="IGc2"/>
    <property type="match status" value="3"/>
</dbReference>
<dbReference type="InterPro" id="IPR013098">
    <property type="entry name" value="Ig_I-set"/>
</dbReference>
<dbReference type="Pfam" id="PF07679">
    <property type="entry name" value="I-set"/>
    <property type="match status" value="1"/>
</dbReference>
<reference evidence="19" key="2">
    <citation type="submission" date="2020-01" db="EMBL/GenBank/DDBJ databases">
        <authorList>
            <person name="Korhonen P.K.K."/>
            <person name="Guangxu M.G."/>
            <person name="Wang T.W."/>
            <person name="Stroehlein A.J.S."/>
            <person name="Young N.D."/>
            <person name="Ang C.-S.A."/>
            <person name="Fernando D.W.F."/>
            <person name="Lu H.L."/>
            <person name="Taylor S.T."/>
            <person name="Ehtesham M.E.M."/>
            <person name="Najaraj S.H.N."/>
            <person name="Harsha G.H.G."/>
            <person name="Madugundu A.M."/>
            <person name="Renuse S.R."/>
            <person name="Holt D.H."/>
            <person name="Pandey A.P."/>
            <person name="Papenfuss A.P."/>
            <person name="Gasser R.B.G."/>
            <person name="Fischer K.F."/>
        </authorList>
    </citation>
    <scope>NUCLEOTIDE SEQUENCE</scope>
    <source>
        <strain evidence="19">SSS_KF_BRIS2020</strain>
    </source>
</reference>
<dbReference type="PROSITE" id="PS00107">
    <property type="entry name" value="PROTEIN_KINASE_ATP"/>
    <property type="match status" value="1"/>
</dbReference>
<dbReference type="Gene3D" id="1.10.510.10">
    <property type="entry name" value="Transferase(Phosphotransferase) domain 1"/>
    <property type="match status" value="1"/>
</dbReference>
<dbReference type="InterPro" id="IPR007110">
    <property type="entry name" value="Ig-like_dom"/>
</dbReference>
<keyword evidence="21" id="KW-1185">Reference proteome</keyword>
<feature type="domain" description="Protein kinase" evidence="17">
    <location>
        <begin position="1108"/>
        <end position="1520"/>
    </location>
</feature>
<evidence type="ECO:0000256" key="4">
    <source>
        <dbReference type="ARBA" id="ARBA00022692"/>
    </source>
</evidence>
<keyword evidence="7 16" id="KW-0067">ATP-binding</keyword>
<dbReference type="SUPFAM" id="SSF56112">
    <property type="entry name" value="Protein kinase-like (PK-like)"/>
    <property type="match status" value="1"/>
</dbReference>
<comment type="catalytic activity">
    <reaction evidence="15">
        <text>L-tyrosyl-[protein] + ATP = O-phospho-L-tyrosyl-[protein] + ADP + H(+)</text>
        <dbReference type="Rhea" id="RHEA:10596"/>
        <dbReference type="Rhea" id="RHEA-COMP:10136"/>
        <dbReference type="Rhea" id="RHEA-COMP:20101"/>
        <dbReference type="ChEBI" id="CHEBI:15378"/>
        <dbReference type="ChEBI" id="CHEBI:30616"/>
        <dbReference type="ChEBI" id="CHEBI:46858"/>
        <dbReference type="ChEBI" id="CHEBI:61978"/>
        <dbReference type="ChEBI" id="CHEBI:456216"/>
        <dbReference type="EC" id="2.7.10.1"/>
    </reaction>
</comment>
<dbReference type="EnsemblMetazoa" id="SSS_7720s_mrna">
    <property type="protein sequence ID" value="KAF7494040.1"/>
    <property type="gene ID" value="SSS_7720"/>
</dbReference>
<dbReference type="InterPro" id="IPR003598">
    <property type="entry name" value="Ig_sub2"/>
</dbReference>
<dbReference type="InterPro" id="IPR008266">
    <property type="entry name" value="Tyr_kinase_AS"/>
</dbReference>
<dbReference type="PROSITE" id="PS50835">
    <property type="entry name" value="IG_LIKE"/>
    <property type="match status" value="2"/>
</dbReference>
<keyword evidence="5 16" id="KW-0547">Nucleotide-binding</keyword>
<comment type="subcellular location">
    <subcellularLocation>
        <location evidence="1">Membrane</location>
        <topology evidence="1">Single-pass membrane protein</topology>
    </subcellularLocation>
</comment>
<keyword evidence="13" id="KW-0325">Glycoprotein</keyword>
<evidence type="ECO:0000256" key="7">
    <source>
        <dbReference type="ARBA" id="ARBA00022840"/>
    </source>
</evidence>
<evidence type="ECO:0000256" key="16">
    <source>
        <dbReference type="PROSITE-ProRule" id="PRU10141"/>
    </source>
</evidence>
<dbReference type="PROSITE" id="PS00109">
    <property type="entry name" value="PROTEIN_KINASE_TYR"/>
    <property type="match status" value="1"/>
</dbReference>
<keyword evidence="9" id="KW-0472">Membrane</keyword>
<dbReference type="GO" id="GO:0007169">
    <property type="term" value="P:cell surface receptor protein tyrosine kinase signaling pathway"/>
    <property type="evidence" value="ECO:0007669"/>
    <property type="project" value="TreeGrafter"/>
</dbReference>
<dbReference type="Proteomes" id="UP000070412">
    <property type="component" value="Unassembled WGS sequence"/>
</dbReference>
<dbReference type="GO" id="GO:0005886">
    <property type="term" value="C:plasma membrane"/>
    <property type="evidence" value="ECO:0007669"/>
    <property type="project" value="TreeGrafter"/>
</dbReference>
<feature type="domain" description="Ig-like" evidence="18">
    <location>
        <begin position="474"/>
        <end position="575"/>
    </location>
</feature>
<evidence type="ECO:0000256" key="5">
    <source>
        <dbReference type="ARBA" id="ARBA00022741"/>
    </source>
</evidence>
<dbReference type="EC" id="2.7.10.1" evidence="2"/>
<dbReference type="InterPro" id="IPR013783">
    <property type="entry name" value="Ig-like_fold"/>
</dbReference>
<dbReference type="Pfam" id="PF07714">
    <property type="entry name" value="PK_Tyr_Ser-Thr"/>
    <property type="match status" value="1"/>
</dbReference>
<evidence type="ECO:0000256" key="15">
    <source>
        <dbReference type="ARBA" id="ARBA00051243"/>
    </source>
</evidence>
<evidence type="ECO:0000256" key="8">
    <source>
        <dbReference type="ARBA" id="ARBA00022989"/>
    </source>
</evidence>
<proteinExistence type="predicted"/>
<feature type="domain" description="Ig-like" evidence="18">
    <location>
        <begin position="925"/>
        <end position="1017"/>
    </location>
</feature>
<evidence type="ECO:0000256" key="13">
    <source>
        <dbReference type="ARBA" id="ARBA00023180"/>
    </source>
</evidence>
<dbReference type="InterPro" id="IPR000719">
    <property type="entry name" value="Prot_kinase_dom"/>
</dbReference>
<dbReference type="InterPro" id="IPR020635">
    <property type="entry name" value="Tyr_kinase_cat_dom"/>
</dbReference>
<evidence type="ECO:0000256" key="9">
    <source>
        <dbReference type="ARBA" id="ARBA00023136"/>
    </source>
</evidence>
<dbReference type="OrthoDB" id="535945at2759"/>
<dbReference type="PANTHER" id="PTHR24416:SF600">
    <property type="entry name" value="PDGF- AND VEGF-RECEPTOR RELATED, ISOFORM J"/>
    <property type="match status" value="1"/>
</dbReference>
<dbReference type="FunFam" id="1.10.510.10:FF:000554">
    <property type="entry name" value="Predicted protein"/>
    <property type="match status" value="1"/>
</dbReference>
<dbReference type="Gene3D" id="2.60.40.10">
    <property type="entry name" value="Immunoglobulins"/>
    <property type="match status" value="6"/>
</dbReference>
<evidence type="ECO:0000313" key="21">
    <source>
        <dbReference type="Proteomes" id="UP000070412"/>
    </source>
</evidence>
<dbReference type="FunFam" id="3.30.200.20:FF:000384">
    <property type="entry name" value="Receptor protein-tyrosine kinase"/>
    <property type="match status" value="1"/>
</dbReference>
<reference evidence="20" key="3">
    <citation type="submission" date="2022-06" db="UniProtKB">
        <authorList>
            <consortium name="EnsemblMetazoa"/>
        </authorList>
    </citation>
    <scope>IDENTIFICATION</scope>
</reference>
<evidence type="ECO:0000313" key="19">
    <source>
        <dbReference type="EMBL" id="KAF7494040.1"/>
    </source>
</evidence>
<organism evidence="19">
    <name type="scientific">Sarcoptes scabiei</name>
    <name type="common">Itch mite</name>
    <name type="synonym">Acarus scabiei</name>
    <dbReference type="NCBI Taxonomy" id="52283"/>
    <lineage>
        <taxon>Eukaryota</taxon>
        <taxon>Metazoa</taxon>
        <taxon>Ecdysozoa</taxon>
        <taxon>Arthropoda</taxon>
        <taxon>Chelicerata</taxon>
        <taxon>Arachnida</taxon>
        <taxon>Acari</taxon>
        <taxon>Acariformes</taxon>
        <taxon>Sarcoptiformes</taxon>
        <taxon>Astigmata</taxon>
        <taxon>Psoroptidia</taxon>
        <taxon>Sarcoptoidea</taxon>
        <taxon>Sarcoptidae</taxon>
        <taxon>Sarcoptinae</taxon>
        <taxon>Sarcoptes</taxon>
    </lineage>
</organism>
<evidence type="ECO:0000256" key="10">
    <source>
        <dbReference type="ARBA" id="ARBA00023137"/>
    </source>
</evidence>
<dbReference type="GO" id="GO:0004714">
    <property type="term" value="F:transmembrane receptor protein tyrosine kinase activity"/>
    <property type="evidence" value="ECO:0007669"/>
    <property type="project" value="UniProtKB-EC"/>
</dbReference>
<sequence>MSSALIRNHRKSSDDFRQSIVKLRMEILQNFLEALETGSRSKYMLNISKLSFSKMTRLDSKQINKLFESISKKMHLQNLIFNSENHRIQITKSSAQIHEAIFSICHKCESSLCQSNCFMEPIIDECRTVHSLLRLENECLCLDSPEFELFLRKINLQCCGWIMIINDLIDDLKICTKKNFSDVLEIILKESKMPDYSLIILIIAFIRIVCSSDDTSVSIIDRIKNPTIEVISHNSSKDFLDVPSGSKIHLRCIGDLELVWTLPNNNQISSLEIQYLDLSLSETLFDYNITNSCTNRNVSSLQAIDERCVSDLIIEEAYYNMTGYFNCSYNSTSLLSHRYLDRQNLLHSNAFVQSVYIFVNDPQNLIVPYESAIDYLFIAVFQSQPATIPCRPSYSDAIVTLWKVHTKNNIPEQIEPNENLGISYDPKKGFHFEHPRWDSETTVLECRFKVPLIDVSASSRISLHWSILPFELHPIIDDTQAKSVFINQTLILKCFVHIDIGVIIVLDWDIPNRNRSIRVIESKPETYRELVNNNSYDTVSINLTVFNVTLEDQGVYRCNATDGHGRIFSASKKIFIHDENLTSSINFTSDFNNEQPIITDFGHPLTLTVLAHAYPDISFIRLVWYKDGRSIDLADTRFENSVIADTVPAQIILKIRSLRVSDSGIYLLQGVSTNSISNFTVTIYVRGDSEIVIEEYRDFYKLNDSYEIYCKSFGYSKITEIRWYWFPCETPESCLRIESENEINWENVTSSGIESNSARTLSNMPSPYMSVSTLKLIAHSSGIYRCSSFHFDDSHEPIAKFEEISFVVMDSNSTFSFSSSTEEPTVDDTVVLTCKASVFYYSQVLLTEIDSNKAIEIQEKRNNSDHSLVKADHRSNQYSISSIIILQSVRLNQSIDFKCQAVSRFDSHRIEQKNIHFTVQNISPPEILETNLDNDLIEVSYNSRLELLCYAEGRPKPTIKWYHDGLILRFDGQDSGLQSRDDDQRVLFTRLLDKDSGLYECRADNRGGNSSRKAFLRVKEGENESWFQSTEILLVLLYSSMGAIIIGAAYFLSRKYRHEKLQKHELELFSQSLFENGQMHLFNAQLPLDEQIDLLPYDSRFEFPKERLLLGRTIGQGAFGRVVKAEAIGLDEEKSITTVAVKMLKERADTNQRKALMAELKILIHLGKHLNILNLLGAVTKNIAKGELLVIVEYCEFGNLRHFLLQNRENFLNLLNPSNGCIERSIINNHQNQFINPSYTNRTYQNFDSICNSKNAYTQELYLSQESAGISYADLLCNEKKDISSSDNMSEISHRNYINDAIVGPSKANMPPAFYNNNYIGFESNNIAYPIEKQQTSFQSSNSMTKISTLDLICWAFQCARGMDYLTMRKVEERITFDELIHRDLAARNVLLASNNVVKICDFGLAKNVYKYDNYIKKDDGPLPIKWMAIESISDKIFTSKSDVWSYGILLWELFTLGKSPYPGIEIDEEFYKRLKNGYRMEKPEFASQEIYELMLHCWNVNPNDRPEFSEIAEVVGILLDDKTKNHYIELNNPYSEMNEAILCNDYLKMTSMSSVRLMKSSNDDGTLSTVSTGNFSPNSAINFEMTTLGLDGPDNVLAEGMGAIYL</sequence>
<dbReference type="PROSITE" id="PS50011">
    <property type="entry name" value="PROTEIN_KINASE_DOM"/>
    <property type="match status" value="1"/>
</dbReference>
<dbReference type="GO" id="GO:0005524">
    <property type="term" value="F:ATP binding"/>
    <property type="evidence" value="ECO:0007669"/>
    <property type="project" value="UniProtKB-UniRule"/>
</dbReference>
<dbReference type="PANTHER" id="PTHR24416">
    <property type="entry name" value="TYROSINE-PROTEIN KINASE RECEPTOR"/>
    <property type="match status" value="1"/>
</dbReference>
<evidence type="ECO:0000256" key="2">
    <source>
        <dbReference type="ARBA" id="ARBA00011902"/>
    </source>
</evidence>
<dbReference type="EMBL" id="WVUK01000054">
    <property type="protein sequence ID" value="KAF7494040.1"/>
    <property type="molecule type" value="Genomic_DNA"/>
</dbReference>
<evidence type="ECO:0000256" key="11">
    <source>
        <dbReference type="ARBA" id="ARBA00023157"/>
    </source>
</evidence>
<evidence type="ECO:0000313" key="20">
    <source>
        <dbReference type="EnsemblMetazoa" id="KAF7494040.1"/>
    </source>
</evidence>
<dbReference type="CDD" id="cd00096">
    <property type="entry name" value="Ig"/>
    <property type="match status" value="1"/>
</dbReference>
<reference evidence="21" key="1">
    <citation type="journal article" date="2020" name="PLoS Negl. Trop. Dis.">
        <title>High-quality nuclear genome for Sarcoptes scabiei-A critical resource for a neglected parasite.</title>
        <authorList>
            <person name="Korhonen P.K."/>
            <person name="Gasser R.B."/>
            <person name="Ma G."/>
            <person name="Wang T."/>
            <person name="Stroehlein A.J."/>
            <person name="Young N.D."/>
            <person name="Ang C.S."/>
            <person name="Fernando D.D."/>
            <person name="Lu H.C."/>
            <person name="Taylor S."/>
            <person name="Reynolds S.L."/>
            <person name="Mofiz E."/>
            <person name="Najaraj S.H."/>
            <person name="Gowda H."/>
            <person name="Madugundu A."/>
            <person name="Renuse S."/>
            <person name="Holt D."/>
            <person name="Pandey A."/>
            <person name="Papenfuss A.T."/>
            <person name="Fischer K."/>
        </authorList>
    </citation>
    <scope>NUCLEOTIDE SEQUENCE [LARGE SCALE GENOMIC DNA]</scope>
</reference>
<dbReference type="GO" id="GO:0043235">
    <property type="term" value="C:receptor complex"/>
    <property type="evidence" value="ECO:0007669"/>
    <property type="project" value="TreeGrafter"/>
</dbReference>
<keyword evidence="12 19" id="KW-0675">Receptor</keyword>
<keyword evidence="8" id="KW-1133">Transmembrane helix</keyword>
<evidence type="ECO:0000256" key="1">
    <source>
        <dbReference type="ARBA" id="ARBA00004167"/>
    </source>
</evidence>
<dbReference type="Gene3D" id="3.30.200.20">
    <property type="entry name" value="Phosphorylase Kinase, domain 1"/>
    <property type="match status" value="1"/>
</dbReference>
<dbReference type="SMART" id="SM00409">
    <property type="entry name" value="IG"/>
    <property type="match status" value="5"/>
</dbReference>
<dbReference type="InterPro" id="IPR036179">
    <property type="entry name" value="Ig-like_dom_sf"/>
</dbReference>
<dbReference type="SMART" id="SM00219">
    <property type="entry name" value="TyrKc"/>
    <property type="match status" value="1"/>
</dbReference>
<protein>
    <recommendedName>
        <fullName evidence="2">receptor protein-tyrosine kinase</fullName>
        <ecNumber evidence="2">2.7.10.1</ecNumber>
    </recommendedName>
</protein>
<accession>A0A834VFS5</accession>
<keyword evidence="10" id="KW-0829">Tyrosine-protein kinase</keyword>
<dbReference type="InterPro" id="IPR003599">
    <property type="entry name" value="Ig_sub"/>
</dbReference>
<evidence type="ECO:0000256" key="12">
    <source>
        <dbReference type="ARBA" id="ARBA00023170"/>
    </source>
</evidence>
<evidence type="ECO:0000259" key="17">
    <source>
        <dbReference type="PROSITE" id="PS50011"/>
    </source>
</evidence>
<name>A0A834VFS5_SARSC</name>
<evidence type="ECO:0000256" key="3">
    <source>
        <dbReference type="ARBA" id="ARBA00022679"/>
    </source>
</evidence>
<keyword evidence="3" id="KW-0808">Transferase</keyword>
<feature type="binding site" evidence="16">
    <location>
        <position position="1142"/>
    </location>
    <ligand>
        <name>ATP</name>
        <dbReference type="ChEBI" id="CHEBI:30616"/>
    </ligand>
</feature>
<evidence type="ECO:0000256" key="6">
    <source>
        <dbReference type="ARBA" id="ARBA00022777"/>
    </source>
</evidence>
<gene>
    <name evidence="19" type="ORF">SSS_7720</name>
</gene>
<keyword evidence="14" id="KW-0393">Immunoglobulin domain</keyword>
<evidence type="ECO:0000259" key="18">
    <source>
        <dbReference type="PROSITE" id="PS50835"/>
    </source>
</evidence>
<keyword evidence="4" id="KW-0812">Transmembrane</keyword>
<keyword evidence="11" id="KW-1015">Disulfide bond</keyword>
<dbReference type="InterPro" id="IPR050122">
    <property type="entry name" value="RTK"/>
</dbReference>